<dbReference type="Gene3D" id="1.20.120.420">
    <property type="entry name" value="translation initiation factor eif-2b, domain 1"/>
    <property type="match status" value="1"/>
</dbReference>
<dbReference type="OrthoDB" id="9803436at2"/>
<name>E1X2T4_HALMS</name>
<dbReference type="InterPro" id="IPR027363">
    <property type="entry name" value="M1Pi_N"/>
</dbReference>
<keyword evidence="2 4" id="KW-0413">Isomerase</keyword>
<organism evidence="4 5">
    <name type="scientific">Halobacteriovorax marinus (strain ATCC BAA-682 / DSM 15412 / SJ)</name>
    <name type="common">Bacteriovorax marinus</name>
    <dbReference type="NCBI Taxonomy" id="862908"/>
    <lineage>
        <taxon>Bacteria</taxon>
        <taxon>Pseudomonadati</taxon>
        <taxon>Bdellovibrionota</taxon>
        <taxon>Bacteriovoracia</taxon>
        <taxon>Bacteriovoracales</taxon>
        <taxon>Halobacteriovoraceae</taxon>
        <taxon>Halobacteriovorax</taxon>
    </lineage>
</organism>
<dbReference type="InterPro" id="IPR042529">
    <property type="entry name" value="IF_2B-like_C"/>
</dbReference>
<keyword evidence="5" id="KW-1185">Reference proteome</keyword>
<dbReference type="InterPro" id="IPR037171">
    <property type="entry name" value="NagB/RpiA_transferase-like"/>
</dbReference>
<dbReference type="InterPro" id="IPR005251">
    <property type="entry name" value="IF-M1Pi"/>
</dbReference>
<protein>
    <recommendedName>
        <fullName evidence="3">S-methyl-5-thioribose-1-phosphate isomerase</fullName>
        <ecNumber evidence="3">5.3.1.23</ecNumber>
    </recommendedName>
</protein>
<dbReference type="InterPro" id="IPR000649">
    <property type="entry name" value="IF-2B-related"/>
</dbReference>
<dbReference type="HOGENOM" id="CLU_016218_1_2_7"/>
<dbReference type="FunFam" id="1.20.120.420:FF:000003">
    <property type="entry name" value="Methylthioribose-1-phosphate isomerase"/>
    <property type="match status" value="1"/>
</dbReference>
<evidence type="ECO:0000313" key="4">
    <source>
        <dbReference type="EMBL" id="CBW25129.1"/>
    </source>
</evidence>
<proteinExistence type="inferred from homology"/>
<evidence type="ECO:0000256" key="1">
    <source>
        <dbReference type="ARBA" id="ARBA00009117"/>
    </source>
</evidence>
<dbReference type="Gene3D" id="3.40.50.10470">
    <property type="entry name" value="Translation initiation factor eif-2b, domain 2"/>
    <property type="match status" value="1"/>
</dbReference>
<dbReference type="SUPFAM" id="SSF100950">
    <property type="entry name" value="NagB/RpiA/CoA transferase-like"/>
    <property type="match status" value="1"/>
</dbReference>
<dbReference type="NCBIfam" id="NF004326">
    <property type="entry name" value="PRK05720.1"/>
    <property type="match status" value="1"/>
</dbReference>
<evidence type="ECO:0000256" key="3">
    <source>
        <dbReference type="ARBA" id="ARBA00066897"/>
    </source>
</evidence>
<dbReference type="eggNOG" id="COG0182">
    <property type="taxonomic scope" value="Bacteria"/>
</dbReference>
<dbReference type="PANTHER" id="PTHR43475">
    <property type="entry name" value="METHYLTHIORIBOSE-1-PHOSPHATE ISOMERASE"/>
    <property type="match status" value="1"/>
</dbReference>
<dbReference type="EC" id="5.3.1.23" evidence="3"/>
<gene>
    <name evidence="4" type="primary">mtnA</name>
    <name evidence="4" type="ordered locus">BMS_0197</name>
</gene>
<dbReference type="RefSeq" id="WP_014242918.1">
    <property type="nucleotide sequence ID" value="NC_016620.1"/>
</dbReference>
<dbReference type="GO" id="GO:0019509">
    <property type="term" value="P:L-methionine salvage from methylthioadenosine"/>
    <property type="evidence" value="ECO:0007669"/>
    <property type="project" value="TreeGrafter"/>
</dbReference>
<dbReference type="EMBL" id="FQ312005">
    <property type="protein sequence ID" value="CBW25129.1"/>
    <property type="molecule type" value="Genomic_DNA"/>
</dbReference>
<dbReference type="Proteomes" id="UP000008963">
    <property type="component" value="Chromosome"/>
</dbReference>
<evidence type="ECO:0000256" key="2">
    <source>
        <dbReference type="ARBA" id="ARBA00023235"/>
    </source>
</evidence>
<dbReference type="Pfam" id="PF01008">
    <property type="entry name" value="IF-2B"/>
    <property type="match status" value="1"/>
</dbReference>
<accession>E1X2T4</accession>
<dbReference type="STRING" id="862908.BMS_0197"/>
<reference evidence="5" key="1">
    <citation type="journal article" date="2013" name="ISME J.">
        <title>A small predatory core genome in the divergent marine Bacteriovorax marinus SJ and the terrestrial Bdellovibrio bacteriovorus.</title>
        <authorList>
            <person name="Crossman L.C."/>
            <person name="Chen H."/>
            <person name="Cerdeno-Tarraga A.M."/>
            <person name="Brooks K."/>
            <person name="Quail M.A."/>
            <person name="Pineiro S.A."/>
            <person name="Hobley L."/>
            <person name="Sockett R.E."/>
            <person name="Bentley S.D."/>
            <person name="Parkhill J."/>
            <person name="Williams H.N."/>
            <person name="Stine O.C."/>
        </authorList>
    </citation>
    <scope>NUCLEOTIDE SEQUENCE [LARGE SCALE GENOMIC DNA]</scope>
    <source>
        <strain evidence="5">ATCC BAA-682 / DSM 15412 / SJ</strain>
    </source>
</reference>
<dbReference type="KEGG" id="bmx:BMS_0197"/>
<dbReference type="PATRIC" id="fig|862908.3.peg.189"/>
<comment type="similarity">
    <text evidence="1">Belongs to the eIF-2B alpha/beta/delta subunits family. MtnA subfamily.</text>
</comment>
<dbReference type="NCBIfam" id="TIGR00524">
    <property type="entry name" value="eIF-2B_rel"/>
    <property type="match status" value="1"/>
</dbReference>
<dbReference type="FunFam" id="3.40.50.10470:FF:000006">
    <property type="entry name" value="Methylthioribose-1-phosphate isomerase"/>
    <property type="match status" value="1"/>
</dbReference>
<dbReference type="GO" id="GO:0046523">
    <property type="term" value="F:S-methyl-5-thioribose-1-phosphate isomerase activity"/>
    <property type="evidence" value="ECO:0007669"/>
    <property type="project" value="UniProtKB-EC"/>
</dbReference>
<dbReference type="NCBIfam" id="TIGR00512">
    <property type="entry name" value="salvage_mtnA"/>
    <property type="match status" value="1"/>
</dbReference>
<evidence type="ECO:0000313" key="5">
    <source>
        <dbReference type="Proteomes" id="UP000008963"/>
    </source>
</evidence>
<dbReference type="PANTHER" id="PTHR43475:SF1">
    <property type="entry name" value="METHYLTHIORIBOSE-1-PHOSPHATE ISOMERASE"/>
    <property type="match status" value="1"/>
</dbReference>
<dbReference type="InterPro" id="IPR011559">
    <property type="entry name" value="Initiation_fac_2B_a/b/d"/>
</dbReference>
<sequence length="351" mass="38789">MSKVVSPLSWKDGVLSLLDQRKLPLEEIIVENKTIEDAYNSIKDMVVRGAPLIGYTGIFGMALFARGNRGASIDEYKKAAEYLNSSRPTAVNLAYELDRCVELIDQLINAGNSEKIEDELISFGHAQLDLIHRDNLAMANIAMKDLIERFGKRKYRIMTLCNTGYLACGPMGTALGVISHLFENDLIEHVYASETRPYMQGARLTSYELKKQGVPHDIVVEGSFSYLMKNKLVDAIFIGADRIVKNGDTANKIGSSTLSIVAKHYGVPFFVVAPTSSFDFTSEEGSEIPIEMRDENEILSFRDQRVAPEGTSALNPSFDVTDANCITGIICESGMIDPVTRENLLKVTGQE</sequence>
<dbReference type="AlphaFoldDB" id="E1X2T4"/>